<accession>T1KXQ9</accession>
<dbReference type="PANTHER" id="PTHR11346">
    <property type="entry name" value="GALECTIN"/>
    <property type="match status" value="1"/>
</dbReference>
<dbReference type="eggNOG" id="KOG3587">
    <property type="taxonomic scope" value="Eukaryota"/>
</dbReference>
<dbReference type="AlphaFoldDB" id="T1KXQ9"/>
<dbReference type="SMART" id="SM00276">
    <property type="entry name" value="GLECT"/>
    <property type="match status" value="2"/>
</dbReference>
<dbReference type="EnsemblMetazoa" id="tetur26g01040.1">
    <property type="protein sequence ID" value="tetur26g01040.1"/>
    <property type="gene ID" value="tetur26g01040"/>
</dbReference>
<dbReference type="HOGENOM" id="CLU_037794_1_0_1"/>
<dbReference type="Gene3D" id="2.60.120.200">
    <property type="match status" value="2"/>
</dbReference>
<keyword evidence="6" id="KW-1185">Reference proteome</keyword>
<gene>
    <name evidence="5" type="primary">107368261</name>
</gene>
<dbReference type="Pfam" id="PF00337">
    <property type="entry name" value="Gal-bind_lectin"/>
    <property type="match status" value="2"/>
</dbReference>
<organism evidence="5 6">
    <name type="scientific">Tetranychus urticae</name>
    <name type="common">Two-spotted spider mite</name>
    <dbReference type="NCBI Taxonomy" id="32264"/>
    <lineage>
        <taxon>Eukaryota</taxon>
        <taxon>Metazoa</taxon>
        <taxon>Ecdysozoa</taxon>
        <taxon>Arthropoda</taxon>
        <taxon>Chelicerata</taxon>
        <taxon>Arachnida</taxon>
        <taxon>Acari</taxon>
        <taxon>Acariformes</taxon>
        <taxon>Trombidiformes</taxon>
        <taxon>Prostigmata</taxon>
        <taxon>Eleutherengona</taxon>
        <taxon>Raphignathae</taxon>
        <taxon>Tetranychoidea</taxon>
        <taxon>Tetranychidae</taxon>
        <taxon>Tetranychus</taxon>
    </lineage>
</organism>
<dbReference type="OrthoDB" id="5795596at2759"/>
<dbReference type="InterPro" id="IPR013320">
    <property type="entry name" value="ConA-like_dom_sf"/>
</dbReference>
<dbReference type="SMART" id="SM00908">
    <property type="entry name" value="Gal-bind_lectin"/>
    <property type="match status" value="2"/>
</dbReference>
<sequence length="300" mass="34415">MTSHIELTDSIKDIPYSGLLPYPCKPGLLLYIHGRIPENAEKFCVNLAKAGTGDKAFHFNPRFGEQCVVRNSFVDNKWGNEERNPKNHIPFSRGESFNLLILVQSNCYRAAVNGEHFIDFDHRTRFSEVRKLEINGDVVVNKISYHMDNNHTLDCTQFLLGYPIYRPKLPFKCKFPSTVSAGFMVYISGRPELRAHRFAVDLLSGEDIAFHFNVRFDEKAVVRNSFTSGDWLKEERHISYFPFALGVNFDMIILITEQKLMVALNGQHYINYNHQVLPIDSIDSLSIRGDLCLSSIRFST</sequence>
<evidence type="ECO:0000313" key="6">
    <source>
        <dbReference type="Proteomes" id="UP000015104"/>
    </source>
</evidence>
<evidence type="ECO:0000259" key="4">
    <source>
        <dbReference type="PROSITE" id="PS51304"/>
    </source>
</evidence>
<dbReference type="InterPro" id="IPR001079">
    <property type="entry name" value="Galectin_CRD"/>
</dbReference>
<dbReference type="Proteomes" id="UP000015104">
    <property type="component" value="Unassembled WGS sequence"/>
</dbReference>
<keyword evidence="1 3" id="KW-0430">Lectin</keyword>
<evidence type="ECO:0000256" key="3">
    <source>
        <dbReference type="RuleBase" id="RU102079"/>
    </source>
</evidence>
<dbReference type="PROSITE" id="PS51304">
    <property type="entry name" value="GALECTIN"/>
    <property type="match status" value="2"/>
</dbReference>
<reference evidence="5" key="2">
    <citation type="submission" date="2015-06" db="UniProtKB">
        <authorList>
            <consortium name="EnsemblMetazoa"/>
        </authorList>
    </citation>
    <scope>IDENTIFICATION</scope>
</reference>
<dbReference type="InterPro" id="IPR044156">
    <property type="entry name" value="Galectin-like"/>
</dbReference>
<feature type="domain" description="Galectin" evidence="4">
    <location>
        <begin position="171"/>
        <end position="299"/>
    </location>
</feature>
<dbReference type="STRING" id="32264.T1KXQ9"/>
<feature type="domain" description="Galectin" evidence="4">
    <location>
        <begin position="16"/>
        <end position="146"/>
    </location>
</feature>
<evidence type="ECO:0000256" key="2">
    <source>
        <dbReference type="ARBA" id="ARBA00022737"/>
    </source>
</evidence>
<name>T1KXQ9_TETUR</name>
<protein>
    <recommendedName>
        <fullName evidence="3">Galectin</fullName>
    </recommendedName>
</protein>
<dbReference type="CDD" id="cd00070">
    <property type="entry name" value="GLECT"/>
    <property type="match status" value="2"/>
</dbReference>
<keyword evidence="2" id="KW-0677">Repeat</keyword>
<dbReference type="GO" id="GO:0030246">
    <property type="term" value="F:carbohydrate binding"/>
    <property type="evidence" value="ECO:0007669"/>
    <property type="project" value="UniProtKB-UniRule"/>
</dbReference>
<dbReference type="SUPFAM" id="SSF49899">
    <property type="entry name" value="Concanavalin A-like lectins/glucanases"/>
    <property type="match status" value="2"/>
</dbReference>
<reference evidence="6" key="1">
    <citation type="submission" date="2011-08" db="EMBL/GenBank/DDBJ databases">
        <authorList>
            <person name="Rombauts S."/>
        </authorList>
    </citation>
    <scope>NUCLEOTIDE SEQUENCE</scope>
    <source>
        <strain evidence="6">London</strain>
    </source>
</reference>
<dbReference type="FunFam" id="2.60.120.200:FF:000124">
    <property type="entry name" value="Galectin-4"/>
    <property type="match status" value="2"/>
</dbReference>
<dbReference type="PANTHER" id="PTHR11346:SF147">
    <property type="entry name" value="GALECTIN"/>
    <property type="match status" value="1"/>
</dbReference>
<evidence type="ECO:0000256" key="1">
    <source>
        <dbReference type="ARBA" id="ARBA00022734"/>
    </source>
</evidence>
<dbReference type="EMBL" id="CAEY01000696">
    <property type="status" value="NOT_ANNOTATED_CDS"/>
    <property type="molecule type" value="Genomic_DNA"/>
</dbReference>
<proteinExistence type="predicted"/>
<evidence type="ECO:0000313" key="5">
    <source>
        <dbReference type="EnsemblMetazoa" id="tetur26g01040.1"/>
    </source>
</evidence>